<dbReference type="Gene3D" id="3.30.910.20">
    <property type="entry name" value="Skp domain"/>
    <property type="match status" value="1"/>
</dbReference>
<proteinExistence type="inferred from homology"/>
<organism evidence="4">
    <name type="scientific">gut metagenome</name>
    <dbReference type="NCBI Taxonomy" id="749906"/>
    <lineage>
        <taxon>unclassified sequences</taxon>
        <taxon>metagenomes</taxon>
        <taxon>organismal metagenomes</taxon>
    </lineage>
</organism>
<evidence type="ECO:0000313" key="4">
    <source>
        <dbReference type="EMBL" id="EJW90519.1"/>
    </source>
</evidence>
<dbReference type="InterPro" id="IPR005632">
    <property type="entry name" value="Chaperone_Skp"/>
</dbReference>
<evidence type="ECO:0000256" key="3">
    <source>
        <dbReference type="SAM" id="Coils"/>
    </source>
</evidence>
<keyword evidence="2" id="KW-0732">Signal</keyword>
<dbReference type="GO" id="GO:0051082">
    <property type="term" value="F:unfolded protein binding"/>
    <property type="evidence" value="ECO:0007669"/>
    <property type="project" value="InterPro"/>
</dbReference>
<dbReference type="PANTHER" id="PTHR35089:SF1">
    <property type="entry name" value="CHAPERONE PROTEIN SKP"/>
    <property type="match status" value="1"/>
</dbReference>
<dbReference type="GO" id="GO:0005829">
    <property type="term" value="C:cytosol"/>
    <property type="evidence" value="ECO:0007669"/>
    <property type="project" value="TreeGrafter"/>
</dbReference>
<dbReference type="SMART" id="SM00935">
    <property type="entry name" value="OmpH"/>
    <property type="match status" value="1"/>
</dbReference>
<comment type="caution">
    <text evidence="4">The sequence shown here is derived from an EMBL/GenBank/DDBJ whole genome shotgun (WGS) entry which is preliminary data.</text>
</comment>
<dbReference type="AlphaFoldDB" id="J9FT11"/>
<dbReference type="GO" id="GO:0050821">
    <property type="term" value="P:protein stabilization"/>
    <property type="evidence" value="ECO:0007669"/>
    <property type="project" value="TreeGrafter"/>
</dbReference>
<dbReference type="EMBL" id="AMCI01008784">
    <property type="protein sequence ID" value="EJW90519.1"/>
    <property type="molecule type" value="Genomic_DNA"/>
</dbReference>
<keyword evidence="3" id="KW-0175">Coiled coil</keyword>
<gene>
    <name evidence="4" type="ORF">EVA_21371</name>
</gene>
<name>J9FT11_9ZZZZ</name>
<evidence type="ECO:0000256" key="2">
    <source>
        <dbReference type="ARBA" id="ARBA00022729"/>
    </source>
</evidence>
<evidence type="ECO:0000256" key="1">
    <source>
        <dbReference type="ARBA" id="ARBA00009091"/>
    </source>
</evidence>
<comment type="similarity">
    <text evidence="1">Belongs to the Skp family.</text>
</comment>
<sequence length="181" mass="20403">MFKKILLLVLFIAPMSMFAQKFAHFDYTSIMQAMPEVKAAQTELEGLFKKYQAELEGMQKELQAKAEKYQKEDTDATPANIRERHQQELQDMYQRLQQANQDNETNLQKAQTEKMQPLTQKVMNAVNAVAQEGGFVYIIDKNASQTAGIVINETLSTDVTDQVMKKLGITAAAAKPATPKK</sequence>
<dbReference type="Pfam" id="PF03938">
    <property type="entry name" value="OmpH"/>
    <property type="match status" value="1"/>
</dbReference>
<protein>
    <submittedName>
        <fullName evidence="4">Cationic outer membrane protein OmpH</fullName>
    </submittedName>
</protein>
<dbReference type="SUPFAM" id="SSF111384">
    <property type="entry name" value="OmpH-like"/>
    <property type="match status" value="1"/>
</dbReference>
<dbReference type="InterPro" id="IPR024930">
    <property type="entry name" value="Skp_dom_sf"/>
</dbReference>
<dbReference type="PANTHER" id="PTHR35089">
    <property type="entry name" value="CHAPERONE PROTEIN SKP"/>
    <property type="match status" value="1"/>
</dbReference>
<accession>J9FT11</accession>
<reference evidence="4" key="1">
    <citation type="journal article" date="2012" name="PLoS ONE">
        <title>Gene sets for utilization of primary and secondary nutrition supplies in the distal gut of endangered iberian lynx.</title>
        <authorList>
            <person name="Alcaide M."/>
            <person name="Messina E."/>
            <person name="Richter M."/>
            <person name="Bargiela R."/>
            <person name="Peplies J."/>
            <person name="Huws S.A."/>
            <person name="Newbold C.J."/>
            <person name="Golyshin P.N."/>
            <person name="Simon M.A."/>
            <person name="Lopez G."/>
            <person name="Yakimov M.M."/>
            <person name="Ferrer M."/>
        </authorList>
    </citation>
    <scope>NUCLEOTIDE SEQUENCE</scope>
</reference>
<feature type="coiled-coil region" evidence="3">
    <location>
        <begin position="41"/>
        <end position="113"/>
    </location>
</feature>